<evidence type="ECO:0000256" key="1">
    <source>
        <dbReference type="SAM" id="Phobius"/>
    </source>
</evidence>
<dbReference type="EMBL" id="KF517336">
    <property type="protein sequence ID" value="AHC31329.1"/>
    <property type="molecule type" value="Genomic_DNA"/>
</dbReference>
<evidence type="ECO:0000313" key="3">
    <source>
        <dbReference type="EMBL" id="AHC31324.1"/>
    </source>
</evidence>
<dbReference type="EMBL" id="KF517335">
    <property type="protein sequence ID" value="AHC31328.1"/>
    <property type="molecule type" value="Genomic_DNA"/>
</dbReference>
<dbReference type="KEGG" id="vg:2948263"/>
<dbReference type="GeneID" id="2948263"/>
<keyword evidence="1" id="KW-0812">Transmembrane</keyword>
<dbReference type="EMBL" id="KF517333">
    <property type="protein sequence ID" value="AHC31326.1"/>
    <property type="molecule type" value="Genomic_DNA"/>
</dbReference>
<evidence type="ECO:0000313" key="6">
    <source>
        <dbReference type="EMBL" id="AHC31327.1"/>
    </source>
</evidence>
<feature type="transmembrane region" description="Helical" evidence="1">
    <location>
        <begin position="666"/>
        <end position="689"/>
    </location>
</feature>
<accession>V9QLC4</accession>
<evidence type="ECO:0000313" key="5">
    <source>
        <dbReference type="EMBL" id="AHC31326.1"/>
    </source>
</evidence>
<sequence>MILTIILYTLLFSTCSAQSVHTMPEAVSRLNWGVMFNRGPTIMNGITKYRHTFEVKVPQLVYTPIVHMKCDTDYLKVLHCEAINDLIDSINGQVEPLITELKTRIATWMNPIPNVDTLTLPETQGRRGRRRREATLGPDYCKKINDPNYEGGGGGFLSSVGNFFSSLMGSPTWDDIKIIDKHICQLADVVDLNKEKIVQLGTEFATFSKAANNRMDALEDGMKNINTRVTETNLLLEKLSTEVTGALTQLENEIKMSMAGTNLLFRVQKQLYKFQEQINTMSATVEDFGNGINVLLSGRLAPQLVSVDSVKYVIDIISEKLTQQGGETRLVDQNPALYYLLNNVVFTKSEKLNSLYIMVSFPIYSIGGLMATYRLDKTYISIKEDVVSSTQIADLPDFLAVTPDGLYYSEFSTSEISSCTGDVIKSCKNERALQSFTQMTCAAALYKDDSTKILELCDIRYDQITVPSTAIKITDDTYMIHSSKVGTGHQWTISCPLIPNYVSTTMDACNACVVQVSCGCELIAPGEFYIPLQLTGCSKVLSSYIPHIEPKFPVNLPVLYAYFDDSVLNEINGDKLLNYKWKLDIPSIAPLEEEWSQSVERSQKYSSSLKKLLEETKANRKVYASKATAMLKKATDFTDLKLSKIKTLSDTFKDLSWLTKFGTGGGIAGVTIGLLLPILAIVFSCYVFCKRRV</sequence>
<dbReference type="EMBL" id="KF517331">
    <property type="protein sequence ID" value="AHC31324.1"/>
    <property type="molecule type" value="Genomic_DNA"/>
</dbReference>
<proteinExistence type="predicted"/>
<dbReference type="EMBL" id="KF517330">
    <property type="protein sequence ID" value="AHC31323.1"/>
    <property type="molecule type" value="Genomic_DNA"/>
</dbReference>
<dbReference type="EMBL" id="KF517334">
    <property type="protein sequence ID" value="AHC31327.1"/>
    <property type="molecule type" value="Genomic_DNA"/>
</dbReference>
<protein>
    <submittedName>
        <fullName evidence="2">Uncharacterized protein</fullName>
    </submittedName>
</protein>
<evidence type="ECO:0000313" key="8">
    <source>
        <dbReference type="EMBL" id="AHC31329.1"/>
    </source>
</evidence>
<dbReference type="RefSeq" id="YP_024608.1">
    <property type="nucleotide sequence ID" value="NC_005881.2"/>
</dbReference>
<organismHost>
    <name type="scientific">Magallana gigas</name>
    <name type="common">Pacific oyster</name>
    <name type="synonym">Crassostrea gigas</name>
    <dbReference type="NCBI Taxonomy" id="29159"/>
</organismHost>
<organism evidence="2">
    <name type="scientific">Ostreid herpesvirus 1</name>
    <name type="common">OsHV-1</name>
    <name type="synonym">Pacific oyster herpesvirus</name>
    <dbReference type="NCBI Taxonomy" id="261939"/>
    <lineage>
        <taxon>Viruses</taxon>
        <taxon>Duplodnaviria</taxon>
        <taxon>Heunggongvirae</taxon>
        <taxon>Peploviricota</taxon>
        <taxon>Herviviricetes</taxon>
        <taxon>Herpesvirales</taxon>
        <taxon>Malacoherpesviridae</taxon>
        <taxon>Ostreavirus</taxon>
        <taxon>Ostreavirus ostreidmalaco1</taxon>
    </lineage>
</organism>
<name>V9QLC4_OSHV1</name>
<keyword evidence="1" id="KW-1133">Transmembrane helix</keyword>
<evidence type="ECO:0000313" key="7">
    <source>
        <dbReference type="EMBL" id="AHC31328.1"/>
    </source>
</evidence>
<evidence type="ECO:0000313" key="4">
    <source>
        <dbReference type="EMBL" id="AHC31325.1"/>
    </source>
</evidence>
<dbReference type="OrthoDB" id="29576at10239"/>
<evidence type="ECO:0000313" key="2">
    <source>
        <dbReference type="EMBL" id="AHC31323.1"/>
    </source>
</evidence>
<dbReference type="EMBL" id="KF517332">
    <property type="protein sequence ID" value="AHC31325.1"/>
    <property type="molecule type" value="Genomic_DNA"/>
</dbReference>
<reference evidence="2" key="1">
    <citation type="journal article" date="2013" name="Virus Res.">
        <title>Genome exploration of six variants of the Ostreid Herpesvirus 1 and characterization of large deletion in OsHV-1?Var specimens.</title>
        <authorList>
            <person name="Martenot C."/>
            <person name="Travaille E."/>
            <person name="Lethuillier O."/>
            <person name="Lelong C."/>
            <person name="Houssin M."/>
        </authorList>
    </citation>
    <scope>NUCLEOTIDE SEQUENCE</scope>
    <source>
        <strain evidence="2">001-ORF68</strain>
        <strain evidence="3">002-ORF68</strain>
        <strain evidence="4">003-ORF68</strain>
        <strain evidence="5">004-ORF68</strain>
        <strain evidence="6">005-ORF68</strain>
        <strain evidence="7">006-ORF68</strain>
        <strain evidence="8">007-ORF68</strain>
    </source>
</reference>
<organismHost>
    <name type="scientific">Pecten maximus</name>
    <name type="common">King scallop</name>
    <name type="synonym">Pilgrim's clam</name>
    <dbReference type="NCBI Taxonomy" id="6579"/>
</organismHost>
<keyword evidence="1" id="KW-0472">Membrane</keyword>